<evidence type="ECO:0000313" key="2">
    <source>
        <dbReference type="EMBL" id="KAJ1361870.1"/>
    </source>
</evidence>
<proteinExistence type="predicted"/>
<keyword evidence="3" id="KW-1185">Reference proteome</keyword>
<protein>
    <submittedName>
        <fullName evidence="2">Uncharacterized protein</fullName>
    </submittedName>
</protein>
<evidence type="ECO:0000256" key="1">
    <source>
        <dbReference type="SAM" id="Phobius"/>
    </source>
</evidence>
<evidence type="ECO:0000313" key="3">
    <source>
        <dbReference type="Proteomes" id="UP001196413"/>
    </source>
</evidence>
<dbReference type="EMBL" id="JAHQIW010004283">
    <property type="protein sequence ID" value="KAJ1361870.1"/>
    <property type="molecule type" value="Genomic_DNA"/>
</dbReference>
<comment type="caution">
    <text evidence="2">The sequence shown here is derived from an EMBL/GenBank/DDBJ whole genome shotgun (WGS) entry which is preliminary data.</text>
</comment>
<gene>
    <name evidence="2" type="ORF">KIN20_021237</name>
</gene>
<keyword evidence="1" id="KW-0472">Membrane</keyword>
<dbReference type="Proteomes" id="UP001196413">
    <property type="component" value="Unassembled WGS sequence"/>
</dbReference>
<accession>A0AAD5QU17</accession>
<dbReference type="AlphaFoldDB" id="A0AAD5QU17"/>
<organism evidence="2 3">
    <name type="scientific">Parelaphostrongylus tenuis</name>
    <name type="common">Meningeal worm</name>
    <dbReference type="NCBI Taxonomy" id="148309"/>
    <lineage>
        <taxon>Eukaryota</taxon>
        <taxon>Metazoa</taxon>
        <taxon>Ecdysozoa</taxon>
        <taxon>Nematoda</taxon>
        <taxon>Chromadorea</taxon>
        <taxon>Rhabditida</taxon>
        <taxon>Rhabditina</taxon>
        <taxon>Rhabditomorpha</taxon>
        <taxon>Strongyloidea</taxon>
        <taxon>Metastrongylidae</taxon>
        <taxon>Parelaphostrongylus</taxon>
    </lineage>
</organism>
<feature type="transmembrane region" description="Helical" evidence="1">
    <location>
        <begin position="68"/>
        <end position="89"/>
    </location>
</feature>
<sequence length="91" mass="10295">MKAVERVHSSPFSKLTCDRCCFRGAVQYPLNCSQHNAGRLSVINLPRSPESLLELFKMVGSIAQLIKLLDAAINILLVFWSLISLFFAYHR</sequence>
<reference evidence="2" key="1">
    <citation type="submission" date="2021-06" db="EMBL/GenBank/DDBJ databases">
        <title>Parelaphostrongylus tenuis whole genome reference sequence.</title>
        <authorList>
            <person name="Garwood T.J."/>
            <person name="Larsen P.A."/>
            <person name="Fountain-Jones N.M."/>
            <person name="Garbe J.R."/>
            <person name="Macchietto M.G."/>
            <person name="Kania S.A."/>
            <person name="Gerhold R.W."/>
            <person name="Richards J.E."/>
            <person name="Wolf T.M."/>
        </authorList>
    </citation>
    <scope>NUCLEOTIDE SEQUENCE</scope>
    <source>
        <strain evidence="2">MNPRO001-30</strain>
        <tissue evidence="2">Meninges</tissue>
    </source>
</reference>
<name>A0AAD5QU17_PARTN</name>
<keyword evidence="1" id="KW-1133">Transmembrane helix</keyword>
<keyword evidence="1" id="KW-0812">Transmembrane</keyword>